<reference evidence="1" key="2">
    <citation type="journal article" date="2015" name="Fish Shellfish Immunol.">
        <title>Early steps in the European eel (Anguilla anguilla)-Vibrio vulnificus interaction in the gills: Role of the RtxA13 toxin.</title>
        <authorList>
            <person name="Callol A."/>
            <person name="Pajuelo D."/>
            <person name="Ebbesson L."/>
            <person name="Teles M."/>
            <person name="MacKenzie S."/>
            <person name="Amaro C."/>
        </authorList>
    </citation>
    <scope>NUCLEOTIDE SEQUENCE</scope>
</reference>
<reference evidence="1" key="1">
    <citation type="submission" date="2014-11" db="EMBL/GenBank/DDBJ databases">
        <authorList>
            <person name="Amaro Gonzalez C."/>
        </authorList>
    </citation>
    <scope>NUCLEOTIDE SEQUENCE</scope>
</reference>
<name>A0A0E9S5W5_ANGAN</name>
<evidence type="ECO:0000313" key="1">
    <source>
        <dbReference type="EMBL" id="JAH36779.1"/>
    </source>
</evidence>
<dbReference type="AlphaFoldDB" id="A0A0E9S5W5"/>
<dbReference type="EMBL" id="GBXM01071798">
    <property type="protein sequence ID" value="JAH36779.1"/>
    <property type="molecule type" value="Transcribed_RNA"/>
</dbReference>
<sequence length="103" mass="11795">MTMAPGTQRGQYWSGFVEDLNTFGINWKANREPDLMAQSVPDLTKAHLAEWKQIPASVLPTSTIKPSRKSGGCYSRKRWTNYILMPIILDVRCPHTFDHIVYL</sequence>
<protein>
    <submittedName>
        <fullName evidence="1">Uncharacterized protein</fullName>
    </submittedName>
</protein>
<accession>A0A0E9S5W5</accession>
<proteinExistence type="predicted"/>
<organism evidence="1">
    <name type="scientific">Anguilla anguilla</name>
    <name type="common">European freshwater eel</name>
    <name type="synonym">Muraena anguilla</name>
    <dbReference type="NCBI Taxonomy" id="7936"/>
    <lineage>
        <taxon>Eukaryota</taxon>
        <taxon>Metazoa</taxon>
        <taxon>Chordata</taxon>
        <taxon>Craniata</taxon>
        <taxon>Vertebrata</taxon>
        <taxon>Euteleostomi</taxon>
        <taxon>Actinopterygii</taxon>
        <taxon>Neopterygii</taxon>
        <taxon>Teleostei</taxon>
        <taxon>Anguilliformes</taxon>
        <taxon>Anguillidae</taxon>
        <taxon>Anguilla</taxon>
    </lineage>
</organism>